<protein>
    <submittedName>
        <fullName evidence="2">Uncharacterized protein</fullName>
    </submittedName>
</protein>
<keyword evidence="1" id="KW-1185">Reference proteome</keyword>
<organism evidence="1 2">
    <name type="scientific">Plectus sambesii</name>
    <dbReference type="NCBI Taxonomy" id="2011161"/>
    <lineage>
        <taxon>Eukaryota</taxon>
        <taxon>Metazoa</taxon>
        <taxon>Ecdysozoa</taxon>
        <taxon>Nematoda</taxon>
        <taxon>Chromadorea</taxon>
        <taxon>Plectida</taxon>
        <taxon>Plectina</taxon>
        <taxon>Plectoidea</taxon>
        <taxon>Plectidae</taxon>
        <taxon>Plectus</taxon>
    </lineage>
</organism>
<dbReference type="WBParaSite" id="PSAMB.scaffold2435size23253.g17896.t1">
    <property type="protein sequence ID" value="PSAMB.scaffold2435size23253.g17896.t1"/>
    <property type="gene ID" value="PSAMB.scaffold2435size23253.g17896"/>
</dbReference>
<proteinExistence type="predicted"/>
<name>A0A914VSZ8_9BILA</name>
<accession>A0A914VSZ8</accession>
<sequence length="100" mass="10824">MRCWIAAAPSYCRSGATNNVGNPVGLTADPRVSQQTSVCRPASDLRALTKPKSLHLSCAERANRPRRCGLLRSSGSRRAARTLPSATYYTAPEARRPVDP</sequence>
<dbReference type="AlphaFoldDB" id="A0A914VSZ8"/>
<evidence type="ECO:0000313" key="1">
    <source>
        <dbReference type="Proteomes" id="UP000887566"/>
    </source>
</evidence>
<evidence type="ECO:0000313" key="2">
    <source>
        <dbReference type="WBParaSite" id="PSAMB.scaffold2435size23253.g17896.t1"/>
    </source>
</evidence>
<dbReference type="Proteomes" id="UP000887566">
    <property type="component" value="Unplaced"/>
</dbReference>
<reference evidence="2" key="1">
    <citation type="submission" date="2022-11" db="UniProtKB">
        <authorList>
            <consortium name="WormBaseParasite"/>
        </authorList>
    </citation>
    <scope>IDENTIFICATION</scope>
</reference>